<accession>A0A177DK86</accession>
<dbReference type="AlphaFoldDB" id="A0A177DK86"/>
<protein>
    <submittedName>
        <fullName evidence="1">Uncharacterized protein</fullName>
    </submittedName>
</protein>
<name>A0A177DK86_ALTAL</name>
<evidence type="ECO:0000313" key="2">
    <source>
        <dbReference type="Proteomes" id="UP000077248"/>
    </source>
</evidence>
<dbReference type="GeneID" id="29109174"/>
<gene>
    <name evidence="1" type="ORF">CC77DRAFT_1009224</name>
</gene>
<reference evidence="1 2" key="1">
    <citation type="submission" date="2016-05" db="EMBL/GenBank/DDBJ databases">
        <title>Comparative analysis of secretome profiles of manganese(II)-oxidizing ascomycete fungi.</title>
        <authorList>
            <consortium name="DOE Joint Genome Institute"/>
            <person name="Zeiner C.A."/>
            <person name="Purvine S.O."/>
            <person name="Zink E.M."/>
            <person name="Wu S."/>
            <person name="Pasa-Tolic L."/>
            <person name="Chaput D.L."/>
            <person name="Haridas S."/>
            <person name="Grigoriev I.V."/>
            <person name="Santelli C.M."/>
            <person name="Hansel C.M."/>
        </authorList>
    </citation>
    <scope>NUCLEOTIDE SEQUENCE [LARGE SCALE GENOMIC DNA]</scope>
    <source>
        <strain evidence="1 2">SRC1lrK2f</strain>
    </source>
</reference>
<dbReference type="VEuPathDB" id="FungiDB:CC77DRAFT_1009224"/>
<evidence type="ECO:0000313" key="1">
    <source>
        <dbReference type="EMBL" id="OAG20364.1"/>
    </source>
</evidence>
<dbReference type="EMBL" id="KV441479">
    <property type="protein sequence ID" value="OAG20364.1"/>
    <property type="molecule type" value="Genomic_DNA"/>
</dbReference>
<dbReference type="Proteomes" id="UP000077248">
    <property type="component" value="Unassembled WGS sequence"/>
</dbReference>
<sequence>MAPKHKHDTGTAVSLALNHSILETPVQKACTRVIMPNHHTVTSTERYEASVKLQSGFFSRLPLEIRDVIYGKIWGDADTTSQRSQRIGYDMAYDGGNDPLDFSVGTEANRTNWLLTNKQMMTEGIHQLYRKSTCHLNDGDNAISSRPDASQLLRSLQVLSYAIYLQHEPFIFDGEQRSYRMNSAVRTQINRTIGWAGSTSPVKSFQIHVKRPFQEPALARTKADFKFDLQHLESLKKHENLNRFEVHILCDMDDAVMLSAHWRVNSTTHARCLEDHYFATLRAEIIRVGQFLIEGGKKSGYMKETTRESDGIWQLSWGWIFEKP</sequence>
<dbReference type="KEGG" id="aalt:CC77DRAFT_1009224"/>
<keyword evidence="2" id="KW-1185">Reference proteome</keyword>
<proteinExistence type="predicted"/>
<dbReference type="RefSeq" id="XP_018385785.1">
    <property type="nucleotide sequence ID" value="XM_018523580.1"/>
</dbReference>
<organism evidence="1 2">
    <name type="scientific">Alternaria alternata</name>
    <name type="common">Alternaria rot fungus</name>
    <name type="synonym">Torula alternata</name>
    <dbReference type="NCBI Taxonomy" id="5599"/>
    <lineage>
        <taxon>Eukaryota</taxon>
        <taxon>Fungi</taxon>
        <taxon>Dikarya</taxon>
        <taxon>Ascomycota</taxon>
        <taxon>Pezizomycotina</taxon>
        <taxon>Dothideomycetes</taxon>
        <taxon>Pleosporomycetidae</taxon>
        <taxon>Pleosporales</taxon>
        <taxon>Pleosporineae</taxon>
        <taxon>Pleosporaceae</taxon>
        <taxon>Alternaria</taxon>
        <taxon>Alternaria sect. Alternaria</taxon>
        <taxon>Alternaria alternata complex</taxon>
    </lineage>
</organism>